<feature type="compositionally biased region" description="Low complexity" evidence="1">
    <location>
        <begin position="23"/>
        <end position="51"/>
    </location>
</feature>
<name>A0ABN0GDS7_9BURK</name>
<sequence>MGNSHRGISSLLSRASPGGFGGRAPDVARPAAPGPAPHAGGSRAARFIAVH</sequence>
<dbReference type="Proteomes" id="UP000004682">
    <property type="component" value="Unassembled WGS sequence"/>
</dbReference>
<evidence type="ECO:0000313" key="2">
    <source>
        <dbReference type="EMBL" id="EIP90370.1"/>
    </source>
</evidence>
<proteinExistence type="predicted"/>
<keyword evidence="3" id="KW-1185">Reference proteome</keyword>
<feature type="compositionally biased region" description="Polar residues" evidence="1">
    <location>
        <begin position="1"/>
        <end position="13"/>
    </location>
</feature>
<gene>
    <name evidence="2" type="ORF">A33K_13960</name>
</gene>
<evidence type="ECO:0000256" key="1">
    <source>
        <dbReference type="SAM" id="MobiDB-lite"/>
    </source>
</evidence>
<accession>A0ABN0GDS7</accession>
<reference evidence="3" key="1">
    <citation type="journal article" date="2012" name="J. Bacteriol.">
        <title>Revised Genome Sequence of Burkholderia thailandensis MSMB43 with Improved Annotation.</title>
        <authorList>
            <person name="Zhuo Y."/>
            <person name="Liu L."/>
            <person name="Wang Q."/>
            <person name="Liu X."/>
            <person name="Ren B."/>
            <person name="Liu M."/>
            <person name="Ni P."/>
            <person name="Cheng Y.Q."/>
            <person name="Zhang L."/>
        </authorList>
    </citation>
    <scope>NUCLEOTIDE SEQUENCE [LARGE SCALE GENOMIC DNA]</scope>
    <source>
        <strain evidence="3">MSMB43</strain>
    </source>
</reference>
<feature type="region of interest" description="Disordered" evidence="1">
    <location>
        <begin position="1"/>
        <end position="51"/>
    </location>
</feature>
<protein>
    <submittedName>
        <fullName evidence="2">Uncharacterized protein</fullName>
    </submittedName>
</protein>
<organism evidence="2 3">
    <name type="scientific">Burkholderia humptydooensis MSMB43</name>
    <dbReference type="NCBI Taxonomy" id="441157"/>
    <lineage>
        <taxon>Bacteria</taxon>
        <taxon>Pseudomonadati</taxon>
        <taxon>Pseudomonadota</taxon>
        <taxon>Betaproteobacteria</taxon>
        <taxon>Burkholderiales</taxon>
        <taxon>Burkholderiaceae</taxon>
        <taxon>Burkholderia</taxon>
        <taxon>pseudomallei group</taxon>
    </lineage>
</organism>
<dbReference type="EMBL" id="JH692061">
    <property type="protein sequence ID" value="EIP90370.1"/>
    <property type="molecule type" value="Genomic_DNA"/>
</dbReference>
<evidence type="ECO:0000313" key="3">
    <source>
        <dbReference type="Proteomes" id="UP000004682"/>
    </source>
</evidence>